<reference evidence="1" key="1">
    <citation type="submission" date="2009-10" db="EMBL/GenBank/DDBJ databases">
        <title>Diversity of trophic interactions inside an arsenic-rich microbial ecosystem.</title>
        <authorList>
            <person name="Bertin P.N."/>
            <person name="Heinrich-Salmeron A."/>
            <person name="Pelletier E."/>
            <person name="Goulhen-Chollet F."/>
            <person name="Arsene-Ploetze F."/>
            <person name="Gallien S."/>
            <person name="Calteau A."/>
            <person name="Vallenet D."/>
            <person name="Casiot C."/>
            <person name="Chane-Woon-Ming B."/>
            <person name="Giloteaux L."/>
            <person name="Barakat M."/>
            <person name="Bonnefoy V."/>
            <person name="Bruneel O."/>
            <person name="Chandler M."/>
            <person name="Cleiss J."/>
            <person name="Duran R."/>
            <person name="Elbaz-Poulichet F."/>
            <person name="Fonknechten N."/>
            <person name="Lauga B."/>
            <person name="Mornico D."/>
            <person name="Ortet P."/>
            <person name="Schaeffer C."/>
            <person name="Siguier P."/>
            <person name="Alexander Thil Smith A."/>
            <person name="Van Dorsselaer A."/>
            <person name="Weissenbach J."/>
            <person name="Medigue C."/>
            <person name="Le Paslier D."/>
        </authorList>
    </citation>
    <scope>NUCLEOTIDE SEQUENCE</scope>
</reference>
<proteinExistence type="predicted"/>
<name>E6PPW0_9ZZZZ</name>
<dbReference type="EMBL" id="CABM01000038">
    <property type="protein sequence ID" value="CBH96964.1"/>
    <property type="molecule type" value="Genomic_DNA"/>
</dbReference>
<dbReference type="AlphaFoldDB" id="E6PPW0"/>
<gene>
    <name evidence="1" type="ORF">CARN2_2572</name>
</gene>
<organism evidence="1">
    <name type="scientific">mine drainage metagenome</name>
    <dbReference type="NCBI Taxonomy" id="410659"/>
    <lineage>
        <taxon>unclassified sequences</taxon>
        <taxon>metagenomes</taxon>
        <taxon>ecological metagenomes</taxon>
    </lineage>
</organism>
<evidence type="ECO:0000313" key="1">
    <source>
        <dbReference type="EMBL" id="CBH96964.1"/>
    </source>
</evidence>
<protein>
    <submittedName>
        <fullName evidence="1">Uncharacterized protein</fullName>
    </submittedName>
</protein>
<sequence>MGGIMPTDPIRLGDGSANRVLPARRQPRRWPALASACLLTGLCRWVAAAPPAVLINPFHDPFEQATQGLAGCPVPSPPTYTQAEMQEVEHHRVERGNSCYLAGKCRLSNSFLYDRGIARALLPALRADPQLRNTSVWMLVQGRFVQLFGCVSRQEQIAHLEAVAHATPQVQAVLSDVLVGTHGKPPYPLASP</sequence>
<comment type="caution">
    <text evidence="1">The sequence shown here is derived from an EMBL/GenBank/DDBJ whole genome shotgun (WGS) entry which is preliminary data.</text>
</comment>
<accession>E6PPW0</accession>